<dbReference type="EMBL" id="CP060719">
    <property type="protein sequence ID" value="QNN69697.1"/>
    <property type="molecule type" value="Genomic_DNA"/>
</dbReference>
<sequence>MNVLVDTSVWVDHFRNGQPALAQLLALDVVLIHPWVLAELACGTPPAPRRRTLDDIARLRPAVQASQAELLDFIEREKLHGLGCGMVDVALLASTLLTPRTRLWTLDKRLAVLADRYGVAHLPVIA</sequence>
<proteinExistence type="predicted"/>
<dbReference type="Proteomes" id="UP000515804">
    <property type="component" value="Chromosome"/>
</dbReference>
<dbReference type="Gene3D" id="3.40.50.1010">
    <property type="entry name" value="5'-nuclease"/>
    <property type="match status" value="1"/>
</dbReference>
<accession>A0A7G9SPC2</accession>
<dbReference type="AlphaFoldDB" id="A0A7G9SPC2"/>
<evidence type="ECO:0000313" key="1">
    <source>
        <dbReference type="EMBL" id="QNN69697.1"/>
    </source>
</evidence>
<gene>
    <name evidence="1" type="ORF">H9L16_13700</name>
</gene>
<organism evidence="1 2">
    <name type="scientific">Thermomonas carbonis</name>
    <dbReference type="NCBI Taxonomy" id="1463158"/>
    <lineage>
        <taxon>Bacteria</taxon>
        <taxon>Pseudomonadati</taxon>
        <taxon>Pseudomonadota</taxon>
        <taxon>Gammaproteobacteria</taxon>
        <taxon>Lysobacterales</taxon>
        <taxon>Lysobacteraceae</taxon>
        <taxon>Thermomonas</taxon>
    </lineage>
</organism>
<dbReference type="KEGG" id="tcn:H9L16_13700"/>
<protein>
    <submittedName>
        <fullName evidence="1">VapC toxin family PIN domain ribonuclease</fullName>
    </submittedName>
</protein>
<dbReference type="SUPFAM" id="SSF88723">
    <property type="entry name" value="PIN domain-like"/>
    <property type="match status" value="1"/>
</dbReference>
<name>A0A7G9SPC2_9GAMM</name>
<reference evidence="1 2" key="1">
    <citation type="submission" date="2020-08" db="EMBL/GenBank/DDBJ databases">
        <title>Genome sequence of Thermomonas carbonis KCTC 42013T.</title>
        <authorList>
            <person name="Hyun D.-W."/>
            <person name="Bae J.-W."/>
        </authorList>
    </citation>
    <scope>NUCLEOTIDE SEQUENCE [LARGE SCALE GENOMIC DNA]</scope>
    <source>
        <strain evidence="1 2">KCTC 42013</strain>
    </source>
</reference>
<keyword evidence="2" id="KW-1185">Reference proteome</keyword>
<dbReference type="RefSeq" id="WP_187552214.1">
    <property type="nucleotide sequence ID" value="NZ_BMZL01000001.1"/>
</dbReference>
<evidence type="ECO:0000313" key="2">
    <source>
        <dbReference type="Proteomes" id="UP000515804"/>
    </source>
</evidence>
<dbReference type="InterPro" id="IPR029060">
    <property type="entry name" value="PIN-like_dom_sf"/>
</dbReference>